<dbReference type="InterPro" id="IPR000182">
    <property type="entry name" value="GNAT_dom"/>
</dbReference>
<dbReference type="GO" id="GO:0102971">
    <property type="term" value="F:phosphinothricin N-acetyltransferase activity"/>
    <property type="evidence" value="ECO:0007669"/>
    <property type="project" value="UniProtKB-EC"/>
</dbReference>
<dbReference type="PANTHER" id="PTHR43072">
    <property type="entry name" value="N-ACETYLTRANSFERASE"/>
    <property type="match status" value="1"/>
</dbReference>
<dbReference type="EC" id="2.3.1.183" evidence="4"/>
<dbReference type="PANTHER" id="PTHR43072:SF23">
    <property type="entry name" value="UPF0039 PROTEIN C11D3.02C"/>
    <property type="match status" value="1"/>
</dbReference>
<dbReference type="OrthoDB" id="9798006at2"/>
<dbReference type="AlphaFoldDB" id="A0A5C5ZTW4"/>
<keyword evidence="5" id="KW-1185">Reference proteome</keyword>
<dbReference type="SUPFAM" id="SSF55729">
    <property type="entry name" value="Acyl-CoA N-acyltransferases (Nat)"/>
    <property type="match status" value="1"/>
</dbReference>
<feature type="domain" description="N-acetyltransferase" evidence="3">
    <location>
        <begin position="1"/>
        <end position="162"/>
    </location>
</feature>
<evidence type="ECO:0000313" key="4">
    <source>
        <dbReference type="EMBL" id="TWT90646.1"/>
    </source>
</evidence>
<evidence type="ECO:0000256" key="1">
    <source>
        <dbReference type="ARBA" id="ARBA00022679"/>
    </source>
</evidence>
<sequence>MIRDATPADAAAIAELYNHYVRESTVTFEEEPVTAEAIAARMREVNERFPWLLLEEDGALVGYAYARHWQTRSAYRHTVETSVYVAHDRRGKGHGPDLYRALLGRLPACDVHAVVAGVTLPNPASVAMHDKLGFKKAAHYTEVGRKFDRWLDVGYWHMVLADKTQ</sequence>
<comment type="caution">
    <text evidence="4">The sequence shown here is derived from an EMBL/GenBank/DDBJ whole genome shotgun (WGS) entry which is preliminary data.</text>
</comment>
<accession>A0A5C5ZTW4</accession>
<protein>
    <submittedName>
        <fullName evidence="4">Phosphinothricin N-acetyltransferase</fullName>
        <ecNumber evidence="4">2.3.1.183</ecNumber>
    </submittedName>
</protein>
<keyword evidence="1 4" id="KW-0808">Transferase</keyword>
<dbReference type="EMBL" id="SJPQ01000001">
    <property type="protein sequence ID" value="TWT90646.1"/>
    <property type="molecule type" value="Genomic_DNA"/>
</dbReference>
<keyword evidence="2 4" id="KW-0012">Acyltransferase</keyword>
<reference evidence="4 5" key="1">
    <citation type="submission" date="2019-02" db="EMBL/GenBank/DDBJ databases">
        <title>Deep-cultivation of Planctomycetes and their phenomic and genomic characterization uncovers novel biology.</title>
        <authorList>
            <person name="Wiegand S."/>
            <person name="Jogler M."/>
            <person name="Boedeker C."/>
            <person name="Pinto D."/>
            <person name="Vollmers J."/>
            <person name="Rivas-Marin E."/>
            <person name="Kohn T."/>
            <person name="Peeters S.H."/>
            <person name="Heuer A."/>
            <person name="Rast P."/>
            <person name="Oberbeckmann S."/>
            <person name="Bunk B."/>
            <person name="Jeske O."/>
            <person name="Meyerdierks A."/>
            <person name="Storesund J.E."/>
            <person name="Kallscheuer N."/>
            <person name="Luecker S."/>
            <person name="Lage O.M."/>
            <person name="Pohl T."/>
            <person name="Merkel B.J."/>
            <person name="Hornburger P."/>
            <person name="Mueller R.-W."/>
            <person name="Bruemmer F."/>
            <person name="Labrenz M."/>
            <person name="Spormann A.M."/>
            <person name="Op Den Camp H."/>
            <person name="Overmann J."/>
            <person name="Amann R."/>
            <person name="Jetten M.S.M."/>
            <person name="Mascher T."/>
            <person name="Medema M.H."/>
            <person name="Devos D.P."/>
            <person name="Kaster A.-K."/>
            <person name="Ovreas L."/>
            <person name="Rohde M."/>
            <person name="Galperin M.Y."/>
            <person name="Jogler C."/>
        </authorList>
    </citation>
    <scope>NUCLEOTIDE SEQUENCE [LARGE SCALE GENOMIC DNA]</scope>
    <source>
        <strain evidence="4 5">Mal64</strain>
    </source>
</reference>
<proteinExistence type="predicted"/>
<evidence type="ECO:0000259" key="3">
    <source>
        <dbReference type="PROSITE" id="PS51186"/>
    </source>
</evidence>
<dbReference type="Proteomes" id="UP000315440">
    <property type="component" value="Unassembled WGS sequence"/>
</dbReference>
<dbReference type="InterPro" id="IPR016181">
    <property type="entry name" value="Acyl_CoA_acyltransferase"/>
</dbReference>
<dbReference type="PROSITE" id="PS51186">
    <property type="entry name" value="GNAT"/>
    <property type="match status" value="1"/>
</dbReference>
<dbReference type="CDD" id="cd04301">
    <property type="entry name" value="NAT_SF"/>
    <property type="match status" value="1"/>
</dbReference>
<dbReference type="Pfam" id="PF13420">
    <property type="entry name" value="Acetyltransf_4"/>
    <property type="match status" value="1"/>
</dbReference>
<evidence type="ECO:0000313" key="5">
    <source>
        <dbReference type="Proteomes" id="UP000315440"/>
    </source>
</evidence>
<organism evidence="4 5">
    <name type="scientific">Pseudobythopirellula maris</name>
    <dbReference type="NCBI Taxonomy" id="2527991"/>
    <lineage>
        <taxon>Bacteria</taxon>
        <taxon>Pseudomonadati</taxon>
        <taxon>Planctomycetota</taxon>
        <taxon>Planctomycetia</taxon>
        <taxon>Pirellulales</taxon>
        <taxon>Lacipirellulaceae</taxon>
        <taxon>Pseudobythopirellula</taxon>
    </lineage>
</organism>
<dbReference type="Gene3D" id="3.40.630.30">
    <property type="match status" value="1"/>
</dbReference>
<dbReference type="RefSeq" id="WP_146397698.1">
    <property type="nucleotide sequence ID" value="NZ_SJPQ01000001.1"/>
</dbReference>
<gene>
    <name evidence="4" type="primary">pat</name>
    <name evidence="4" type="ORF">Mal64_10400</name>
</gene>
<name>A0A5C5ZTW4_9BACT</name>
<evidence type="ECO:0000256" key="2">
    <source>
        <dbReference type="ARBA" id="ARBA00023315"/>
    </source>
</evidence>